<accession>A0A7X4HMQ9</accession>
<reference evidence="1 2" key="1">
    <citation type="submission" date="2020-01" db="EMBL/GenBank/DDBJ databases">
        <title>Vaginal microbiome of pregnant Indian women: Insights into the genome of dominants Lactobacillus species.</title>
        <authorList>
            <person name="Das B."/>
            <person name="Mehta O."/>
            <person name="Ghosh T.S."/>
            <person name="Kothidar A."/>
            <person name="Gowtham M.R."/>
            <person name="Mitra R."/>
            <person name="Kshetrapal P."/>
            <person name="Wadhwa N."/>
            <person name="Thiruvengadam R."/>
            <person name="Nair G.B."/>
            <person name="Bhatnagar S."/>
            <person name="Pore S."/>
        </authorList>
    </citation>
    <scope>NUCLEOTIDE SEQUENCE [LARGE SCALE GENOMIC DNA]</scope>
    <source>
        <strain evidence="1 2">Indica2</strain>
    </source>
</reference>
<sequence>MKTLIIKGEGSSFERYFKAQMRREDIDVESVRNPHNKLDILLYYIVQYLKLTSLYGFWLKGWKKNIKIYDNIIVFDNGLSPVLLKWLHRNNKRANIKVWLWNIDNDYDIEFYKKYSQVYCFDKKFTQKNNISFIDQFYIPQKSKNADNIQKGVFYVGSDKKRYSLLKKIAQDLNKYNINHYFYLRRWPGEKYDENDADVILSNEIMPYEDVIKDIHKYECVLELNLKEQEGFTLRTLEALFYKRKLITNNKNVRNYKFYNKNDFYILGDEDRSIKEFMDMSFKEIDDSLLEDYTYDHWLNKILS</sequence>
<name>A0A7X4HMQ9_9LACO</name>
<gene>
    <name evidence="1" type="ORF">GTK63_00710</name>
</gene>
<dbReference type="AlphaFoldDB" id="A0A7X4HMQ9"/>
<evidence type="ECO:0000313" key="1">
    <source>
        <dbReference type="EMBL" id="MYN52863.1"/>
    </source>
</evidence>
<comment type="caution">
    <text evidence="1">The sequence shown here is derived from an EMBL/GenBank/DDBJ whole genome shotgun (WGS) entry which is preliminary data.</text>
</comment>
<dbReference type="Proteomes" id="UP000460132">
    <property type="component" value="Unassembled WGS sequence"/>
</dbReference>
<organism evidence="1 2">
    <name type="scientific">Lactobacillus crispatus</name>
    <dbReference type="NCBI Taxonomy" id="47770"/>
    <lineage>
        <taxon>Bacteria</taxon>
        <taxon>Bacillati</taxon>
        <taxon>Bacillota</taxon>
        <taxon>Bacilli</taxon>
        <taxon>Lactobacillales</taxon>
        <taxon>Lactobacillaceae</taxon>
        <taxon>Lactobacillus</taxon>
    </lineage>
</organism>
<dbReference type="EMBL" id="WWFF01000001">
    <property type="protein sequence ID" value="MYN52863.1"/>
    <property type="molecule type" value="Genomic_DNA"/>
</dbReference>
<evidence type="ECO:0008006" key="3">
    <source>
        <dbReference type="Google" id="ProtNLM"/>
    </source>
</evidence>
<evidence type="ECO:0000313" key="2">
    <source>
        <dbReference type="Proteomes" id="UP000460132"/>
    </source>
</evidence>
<proteinExistence type="predicted"/>
<dbReference type="RefSeq" id="WP_160810895.1">
    <property type="nucleotide sequence ID" value="NZ_WWFF01000001.1"/>
</dbReference>
<protein>
    <recommendedName>
        <fullName evidence="3">Lipopolysaccharide biosynthesis protein</fullName>
    </recommendedName>
</protein>